<keyword evidence="2 5" id="KW-0812">Transmembrane</keyword>
<sequence length="158" mass="17867">MGILMKLTDAITILFLTIVTIVGVFTNGHVFLPSHYHLKYVIDSFIRDKKHYLLLEKPDFFRALLYYHLVVNWPLAVISLYGFIFQKSWIRTTSLILAVSFASITVPVLGELVGSGKGTAELAHLHLSELTPSSFRLRVLIHMNLLVIASSFSLHFPL</sequence>
<dbReference type="EMBL" id="JAUIZM010000004">
    <property type="protein sequence ID" value="KAK1389028.1"/>
    <property type="molecule type" value="Genomic_DNA"/>
</dbReference>
<evidence type="ECO:0000313" key="9">
    <source>
        <dbReference type="Proteomes" id="UP001237642"/>
    </source>
</evidence>
<evidence type="ECO:0000256" key="5">
    <source>
        <dbReference type="PROSITE-ProRule" id="PRU01087"/>
    </source>
</evidence>
<evidence type="ECO:0000256" key="1">
    <source>
        <dbReference type="ARBA" id="ARBA00004141"/>
    </source>
</evidence>
<feature type="transmembrane region" description="Helical" evidence="6">
    <location>
        <begin position="135"/>
        <end position="156"/>
    </location>
</feature>
<proteinExistence type="predicted"/>
<feature type="domain" description="EXPERA" evidence="7">
    <location>
        <begin position="8"/>
        <end position="158"/>
    </location>
</feature>
<dbReference type="InterPro" id="IPR033118">
    <property type="entry name" value="EXPERA"/>
</dbReference>
<dbReference type="GO" id="GO:0016020">
    <property type="term" value="C:membrane"/>
    <property type="evidence" value="ECO:0007669"/>
    <property type="project" value="UniProtKB-SubCell"/>
</dbReference>
<dbReference type="PANTHER" id="PTHR31204">
    <property type="entry name" value="SIGMA INTRACELLULAR RECEPTOR 2"/>
    <property type="match status" value="1"/>
</dbReference>
<feature type="transmembrane region" description="Helical" evidence="6">
    <location>
        <begin position="12"/>
        <end position="32"/>
    </location>
</feature>
<dbReference type="PANTHER" id="PTHR31204:SF1">
    <property type="entry name" value="SIGMA INTRACELLULAR RECEPTOR 2"/>
    <property type="match status" value="1"/>
</dbReference>
<reference evidence="8" key="1">
    <citation type="submission" date="2023-02" db="EMBL/GenBank/DDBJ databases">
        <title>Genome of toxic invasive species Heracleum sosnowskyi carries increased number of genes despite the absence of recent whole-genome duplications.</title>
        <authorList>
            <person name="Schelkunov M."/>
            <person name="Shtratnikova V."/>
            <person name="Makarenko M."/>
            <person name="Klepikova A."/>
            <person name="Omelchenko D."/>
            <person name="Novikova G."/>
            <person name="Obukhova E."/>
            <person name="Bogdanov V."/>
            <person name="Penin A."/>
            <person name="Logacheva M."/>
        </authorList>
    </citation>
    <scope>NUCLEOTIDE SEQUENCE</scope>
    <source>
        <strain evidence="8">Hsosn_3</strain>
        <tissue evidence="8">Leaf</tissue>
    </source>
</reference>
<accession>A0AAD8MZ60</accession>
<evidence type="ECO:0000256" key="4">
    <source>
        <dbReference type="ARBA" id="ARBA00023136"/>
    </source>
</evidence>
<keyword evidence="9" id="KW-1185">Reference proteome</keyword>
<evidence type="ECO:0000259" key="7">
    <source>
        <dbReference type="PROSITE" id="PS51751"/>
    </source>
</evidence>
<feature type="transmembrane region" description="Helical" evidence="6">
    <location>
        <begin position="95"/>
        <end position="115"/>
    </location>
</feature>
<dbReference type="Proteomes" id="UP001237642">
    <property type="component" value="Unassembled WGS sequence"/>
</dbReference>
<name>A0AAD8MZ60_9APIA</name>
<dbReference type="InterPro" id="IPR051987">
    <property type="entry name" value="Sigma-2_receptor-like"/>
</dbReference>
<comment type="caution">
    <text evidence="8">The sequence shown here is derived from an EMBL/GenBank/DDBJ whole genome shotgun (WGS) entry which is preliminary data.</text>
</comment>
<evidence type="ECO:0000256" key="2">
    <source>
        <dbReference type="ARBA" id="ARBA00022692"/>
    </source>
</evidence>
<keyword evidence="4 5" id="KW-0472">Membrane</keyword>
<reference evidence="8" key="2">
    <citation type="submission" date="2023-05" db="EMBL/GenBank/DDBJ databases">
        <authorList>
            <person name="Schelkunov M.I."/>
        </authorList>
    </citation>
    <scope>NUCLEOTIDE SEQUENCE</scope>
    <source>
        <strain evidence="8">Hsosn_3</strain>
        <tissue evidence="8">Leaf</tissue>
    </source>
</reference>
<feature type="transmembrane region" description="Helical" evidence="6">
    <location>
        <begin position="64"/>
        <end position="83"/>
    </location>
</feature>
<evidence type="ECO:0000256" key="6">
    <source>
        <dbReference type="SAM" id="Phobius"/>
    </source>
</evidence>
<evidence type="ECO:0000313" key="8">
    <source>
        <dbReference type="EMBL" id="KAK1389028.1"/>
    </source>
</evidence>
<organism evidence="8 9">
    <name type="scientific">Heracleum sosnowskyi</name>
    <dbReference type="NCBI Taxonomy" id="360622"/>
    <lineage>
        <taxon>Eukaryota</taxon>
        <taxon>Viridiplantae</taxon>
        <taxon>Streptophyta</taxon>
        <taxon>Embryophyta</taxon>
        <taxon>Tracheophyta</taxon>
        <taxon>Spermatophyta</taxon>
        <taxon>Magnoliopsida</taxon>
        <taxon>eudicotyledons</taxon>
        <taxon>Gunneridae</taxon>
        <taxon>Pentapetalae</taxon>
        <taxon>asterids</taxon>
        <taxon>campanulids</taxon>
        <taxon>Apiales</taxon>
        <taxon>Apiaceae</taxon>
        <taxon>Apioideae</taxon>
        <taxon>apioid superclade</taxon>
        <taxon>Tordylieae</taxon>
        <taxon>Tordyliinae</taxon>
        <taxon>Heracleum</taxon>
    </lineage>
</organism>
<dbReference type="GO" id="GO:0005783">
    <property type="term" value="C:endoplasmic reticulum"/>
    <property type="evidence" value="ECO:0007669"/>
    <property type="project" value="TreeGrafter"/>
</dbReference>
<comment type="subcellular location">
    <subcellularLocation>
        <location evidence="1">Membrane</location>
        <topology evidence="1">Multi-pass membrane protein</topology>
    </subcellularLocation>
</comment>
<dbReference type="Pfam" id="PF05241">
    <property type="entry name" value="EBP"/>
    <property type="match status" value="1"/>
</dbReference>
<protein>
    <submittedName>
        <fullName evidence="8">EXPERA domain-containing protein</fullName>
    </submittedName>
</protein>
<evidence type="ECO:0000256" key="3">
    <source>
        <dbReference type="ARBA" id="ARBA00022989"/>
    </source>
</evidence>
<dbReference type="PROSITE" id="PS51751">
    <property type="entry name" value="EXPERA"/>
    <property type="match status" value="1"/>
</dbReference>
<gene>
    <name evidence="8" type="ORF">POM88_017206</name>
</gene>
<keyword evidence="3 5" id="KW-1133">Transmembrane helix</keyword>
<dbReference type="AlphaFoldDB" id="A0AAD8MZ60"/>